<dbReference type="STRING" id="1440774.Y900_012660"/>
<gene>
    <name evidence="3" type="ORF">Y900_012660</name>
</gene>
<sequence length="95" mass="9541">MKLIEIVAGAAVAGGLAASALGLSAATAGADPGWTPPPGPVQPALPPAGPDAGSPPAWAPPKPVDPTWAAGNKQVWDEGWNHWGVWINGVFVPTY</sequence>
<accession>A0A064CLT9</accession>
<proteinExistence type="predicted"/>
<feature type="signal peptide" evidence="2">
    <location>
        <begin position="1"/>
        <end position="30"/>
    </location>
</feature>
<dbReference type="eggNOG" id="ENOG5031QCF">
    <property type="taxonomic scope" value="Bacteria"/>
</dbReference>
<feature type="chain" id="PRO_5001623315" evidence="2">
    <location>
        <begin position="31"/>
        <end position="95"/>
    </location>
</feature>
<feature type="compositionally biased region" description="Pro residues" evidence="1">
    <location>
        <begin position="34"/>
        <end position="49"/>
    </location>
</feature>
<reference evidence="3" key="1">
    <citation type="submission" date="2014-05" db="EMBL/GenBank/DDBJ databases">
        <title>Genome sequence of Mycobacterium aromaticivorans strain JS19b1T (= DSM 45407T).</title>
        <authorList>
            <person name="Kwak Y."/>
            <person name="Park G.-S."/>
            <person name="Li Q.X."/>
            <person name="Lee S.-E."/>
            <person name="Shin J.-H."/>
        </authorList>
    </citation>
    <scope>NUCLEOTIDE SEQUENCE [LARGE SCALE GENOMIC DNA]</scope>
    <source>
        <strain evidence="3">JS19b1</strain>
    </source>
</reference>
<evidence type="ECO:0000256" key="2">
    <source>
        <dbReference type="SAM" id="SignalP"/>
    </source>
</evidence>
<organism evidence="3 4">
    <name type="scientific">Mycolicibacterium aromaticivorans JS19b1 = JCM 16368</name>
    <dbReference type="NCBI Taxonomy" id="1440774"/>
    <lineage>
        <taxon>Bacteria</taxon>
        <taxon>Bacillati</taxon>
        <taxon>Actinomycetota</taxon>
        <taxon>Actinomycetes</taxon>
        <taxon>Mycobacteriales</taxon>
        <taxon>Mycobacteriaceae</taxon>
        <taxon>Mycolicibacterium</taxon>
    </lineage>
</organism>
<keyword evidence="2" id="KW-0732">Signal</keyword>
<evidence type="ECO:0000256" key="1">
    <source>
        <dbReference type="SAM" id="MobiDB-lite"/>
    </source>
</evidence>
<dbReference type="AlphaFoldDB" id="A0A064CLT9"/>
<name>A0A064CLT9_9MYCO</name>
<dbReference type="EMBL" id="JALN02000001">
    <property type="protein sequence ID" value="KDE99762.1"/>
    <property type="molecule type" value="Genomic_DNA"/>
</dbReference>
<evidence type="ECO:0000313" key="3">
    <source>
        <dbReference type="EMBL" id="KDE99762.1"/>
    </source>
</evidence>
<dbReference type="RefSeq" id="WP_036342078.1">
    <property type="nucleotide sequence ID" value="NZ_JALN02000001.1"/>
</dbReference>
<evidence type="ECO:0000313" key="4">
    <source>
        <dbReference type="Proteomes" id="UP000022835"/>
    </source>
</evidence>
<keyword evidence="4" id="KW-1185">Reference proteome</keyword>
<dbReference type="Proteomes" id="UP000022835">
    <property type="component" value="Unassembled WGS sequence"/>
</dbReference>
<comment type="caution">
    <text evidence="3">The sequence shown here is derived from an EMBL/GenBank/DDBJ whole genome shotgun (WGS) entry which is preliminary data.</text>
</comment>
<protein>
    <submittedName>
        <fullName evidence="3">Uncharacterized protein</fullName>
    </submittedName>
</protein>
<feature type="region of interest" description="Disordered" evidence="1">
    <location>
        <begin position="27"/>
        <end position="65"/>
    </location>
</feature>